<reference evidence="10" key="1">
    <citation type="journal article" date="2023" name="Access Microbiol">
        <title>De-novo genome assembly for Akanthomyces muscarius, a biocontrol agent of insect agricultural pests.</title>
        <authorList>
            <person name="Erdos Z."/>
            <person name="Studholme D.J."/>
            <person name="Raymond B."/>
            <person name="Sharma M."/>
        </authorList>
    </citation>
    <scope>NUCLEOTIDE SEQUENCE</scope>
    <source>
        <strain evidence="10">Ve6</strain>
    </source>
</reference>
<proteinExistence type="inferred from homology"/>
<feature type="chain" id="PRO_5040914664" description="Palmitoyl-protein thioesterase 1" evidence="9">
    <location>
        <begin position="21"/>
        <end position="325"/>
    </location>
</feature>
<evidence type="ECO:0000313" key="10">
    <source>
        <dbReference type="EMBL" id="KAJ4146874.1"/>
    </source>
</evidence>
<dbReference type="PANTHER" id="PTHR11247:SF8">
    <property type="entry name" value="PALMITOYL-PROTEIN THIOESTERASE 1"/>
    <property type="match status" value="1"/>
</dbReference>
<dbReference type="PANTHER" id="PTHR11247">
    <property type="entry name" value="PALMITOYL-PROTEIN THIOESTERASE/DOLICHYLDIPHOSPHATASE 1"/>
    <property type="match status" value="1"/>
</dbReference>
<keyword evidence="4 9" id="KW-0732">Signal</keyword>
<dbReference type="EC" id="3.1.2.22" evidence="2"/>
<dbReference type="KEGG" id="amus:LMH87_001433"/>
<dbReference type="Proteomes" id="UP001144673">
    <property type="component" value="Chromosome 3"/>
</dbReference>
<dbReference type="GeneID" id="80888592"/>
<comment type="caution">
    <text evidence="10">The sequence shown here is derived from an EMBL/GenBank/DDBJ whole genome shotgun (WGS) entry which is preliminary data.</text>
</comment>
<evidence type="ECO:0000256" key="7">
    <source>
        <dbReference type="ARBA" id="ARBA00023180"/>
    </source>
</evidence>
<evidence type="ECO:0000256" key="3">
    <source>
        <dbReference type="ARBA" id="ARBA00014212"/>
    </source>
</evidence>
<keyword evidence="5" id="KW-0378">Hydrolase</keyword>
<evidence type="ECO:0000256" key="1">
    <source>
        <dbReference type="ARBA" id="ARBA00010758"/>
    </source>
</evidence>
<dbReference type="FunFam" id="3.40.50.1820:FF:000107">
    <property type="entry name" value="Palmitoyl-protein thioesterase 1"/>
    <property type="match status" value="1"/>
</dbReference>
<dbReference type="AlphaFoldDB" id="A0A9W8UIE4"/>
<evidence type="ECO:0000313" key="11">
    <source>
        <dbReference type="Proteomes" id="UP001144673"/>
    </source>
</evidence>
<protein>
    <recommendedName>
        <fullName evidence="3">Palmitoyl-protein thioesterase 1</fullName>
        <ecNumber evidence="2">3.1.2.22</ecNumber>
    </recommendedName>
    <alternativeName>
        <fullName evidence="8">Palmitoyl-protein hydrolase 1</fullName>
    </alternativeName>
</protein>
<dbReference type="EMBL" id="JAJHUN010000010">
    <property type="protein sequence ID" value="KAJ4146874.1"/>
    <property type="molecule type" value="Genomic_DNA"/>
</dbReference>
<organism evidence="10 11">
    <name type="scientific">Akanthomyces muscarius</name>
    <name type="common">Entomopathogenic fungus</name>
    <name type="synonym">Lecanicillium muscarium</name>
    <dbReference type="NCBI Taxonomy" id="2231603"/>
    <lineage>
        <taxon>Eukaryota</taxon>
        <taxon>Fungi</taxon>
        <taxon>Dikarya</taxon>
        <taxon>Ascomycota</taxon>
        <taxon>Pezizomycotina</taxon>
        <taxon>Sordariomycetes</taxon>
        <taxon>Hypocreomycetidae</taxon>
        <taxon>Hypocreales</taxon>
        <taxon>Cordycipitaceae</taxon>
        <taxon>Akanthomyces</taxon>
    </lineage>
</organism>
<accession>A0A9W8UIE4</accession>
<dbReference type="RefSeq" id="XP_056049815.1">
    <property type="nucleotide sequence ID" value="XM_056192705.1"/>
</dbReference>
<comment type="similarity">
    <text evidence="1">Belongs to the palmitoyl-protein thioesterase family.</text>
</comment>
<evidence type="ECO:0000256" key="5">
    <source>
        <dbReference type="ARBA" id="ARBA00022801"/>
    </source>
</evidence>
<dbReference type="InterPro" id="IPR002472">
    <property type="entry name" value="Palm_thioest"/>
</dbReference>
<dbReference type="GO" id="GO:0008474">
    <property type="term" value="F:palmitoyl-(protein) hydrolase activity"/>
    <property type="evidence" value="ECO:0007669"/>
    <property type="project" value="UniProtKB-EC"/>
</dbReference>
<sequence length="325" mass="36702">MTFRLLTTACHLQAAALSLAASLPRNDLPLPLVIWNGLGHDLNNAVLPPVGDMASDIHPGTFVYNIMNNIVDDDWYSVYLGNISSQLDKVCNELAKHPVLSLAPAIDAIGFSQGGLFLRAYVERCNKPPVRSLVTFGSQHNGIARLPDCAPTNWPCKSAMTLLRFNNWSSFVQSRVVPAQYLRDLGDYASYLDGSNFLADINNERERKNSVYASRLASLAKFVMFMFEQDSRVIPRESSWFGDKTPNSNVPLRQRRLYLEDWLGLRELDDKGAIVFRAIAAEHMHIPWQALNDTIREFFGPYQRRFRSHKYQDPVTYGAFGADEL</sequence>
<evidence type="ECO:0000256" key="8">
    <source>
        <dbReference type="ARBA" id="ARBA00031934"/>
    </source>
</evidence>
<dbReference type="Pfam" id="PF02089">
    <property type="entry name" value="Palm_thioest"/>
    <property type="match status" value="1"/>
</dbReference>
<gene>
    <name evidence="10" type="ORF">LMH87_001433</name>
</gene>
<name>A0A9W8UIE4_AKAMU</name>
<evidence type="ECO:0000256" key="9">
    <source>
        <dbReference type="SAM" id="SignalP"/>
    </source>
</evidence>
<dbReference type="InterPro" id="IPR029058">
    <property type="entry name" value="AB_hydrolase_fold"/>
</dbReference>
<keyword evidence="7" id="KW-0325">Glycoprotein</keyword>
<evidence type="ECO:0000256" key="6">
    <source>
        <dbReference type="ARBA" id="ARBA00023157"/>
    </source>
</evidence>
<keyword evidence="11" id="KW-1185">Reference proteome</keyword>
<dbReference type="PRINTS" id="PR00414">
    <property type="entry name" value="PPTHIESTRASE"/>
</dbReference>
<feature type="signal peptide" evidence="9">
    <location>
        <begin position="1"/>
        <end position="20"/>
    </location>
</feature>
<dbReference type="Gene3D" id="3.40.50.1820">
    <property type="entry name" value="alpha/beta hydrolase"/>
    <property type="match status" value="1"/>
</dbReference>
<dbReference type="SUPFAM" id="SSF53474">
    <property type="entry name" value="alpha/beta-Hydrolases"/>
    <property type="match status" value="1"/>
</dbReference>
<evidence type="ECO:0000256" key="2">
    <source>
        <dbReference type="ARBA" id="ARBA00012423"/>
    </source>
</evidence>
<keyword evidence="6" id="KW-1015">Disulfide bond</keyword>
<evidence type="ECO:0000256" key="4">
    <source>
        <dbReference type="ARBA" id="ARBA00022729"/>
    </source>
</evidence>